<evidence type="ECO:0000313" key="1">
    <source>
        <dbReference type="EMBL" id="TKZ17253.1"/>
    </source>
</evidence>
<accession>A0A4U7MWB7</accession>
<protein>
    <recommendedName>
        <fullName evidence="3">Alpha/beta hydrolase</fullName>
    </recommendedName>
</protein>
<dbReference type="Proteomes" id="UP000306575">
    <property type="component" value="Unassembled WGS sequence"/>
</dbReference>
<organism evidence="1 2">
    <name type="scientific">Shimia litoralis</name>
    <dbReference type="NCBI Taxonomy" id="420403"/>
    <lineage>
        <taxon>Bacteria</taxon>
        <taxon>Pseudomonadati</taxon>
        <taxon>Pseudomonadota</taxon>
        <taxon>Alphaproteobacteria</taxon>
        <taxon>Rhodobacterales</taxon>
        <taxon>Roseobacteraceae</taxon>
    </lineage>
</organism>
<keyword evidence="2" id="KW-1185">Reference proteome</keyword>
<dbReference type="OrthoDB" id="7247356at2"/>
<gene>
    <name evidence="1" type="ORF">FAP39_14665</name>
</gene>
<dbReference type="Gene3D" id="3.40.50.1820">
    <property type="entry name" value="alpha/beta hydrolase"/>
    <property type="match status" value="1"/>
</dbReference>
<comment type="caution">
    <text evidence="1">The sequence shown here is derived from an EMBL/GenBank/DDBJ whole genome shotgun (WGS) entry which is preliminary data.</text>
</comment>
<dbReference type="SUPFAM" id="SSF53474">
    <property type="entry name" value="alpha/beta-Hydrolases"/>
    <property type="match status" value="1"/>
</dbReference>
<dbReference type="RefSeq" id="WP_138017133.1">
    <property type="nucleotide sequence ID" value="NZ_SULI01000024.1"/>
</dbReference>
<proteinExistence type="predicted"/>
<dbReference type="InterPro" id="IPR029058">
    <property type="entry name" value="AB_hydrolase_fold"/>
</dbReference>
<reference evidence="1 2" key="1">
    <citation type="submission" date="2019-04" db="EMBL/GenBank/DDBJ databases">
        <title>Genome sequence of Pelagicola litoralis CL-ES2.</title>
        <authorList>
            <person name="Cao J."/>
        </authorList>
    </citation>
    <scope>NUCLEOTIDE SEQUENCE [LARGE SCALE GENOMIC DNA]</scope>
    <source>
        <strain evidence="1 2">CL-ES2</strain>
    </source>
</reference>
<dbReference type="AlphaFoldDB" id="A0A4U7MWB7"/>
<evidence type="ECO:0008006" key="3">
    <source>
        <dbReference type="Google" id="ProtNLM"/>
    </source>
</evidence>
<sequence>MTTLITQPSWQRRTVYDGALMRLEYFGPASPDQVIVVFPPFDFPFADNGQGWGGTSFAKRNLAYVCVYSAKPDWYQNAEFFDAMKACRREIGGNSQISAYGFSMGAYGALLAGRTLDAERIIAVSPQASIDPKVATFERRYDKEWSNMDGWRHNLAREMDHHRDYFVVFDPLHRMDKMHEGLLPKPAGYRRCMMHGVGHGILKACVEMGLQDELFDLVHGKIEANQFRTAFRRKRPTGFRYLRKVGSEMHDRGHKIAPLFRDLAAESGYDRLVRRWQKYYSAA</sequence>
<dbReference type="EMBL" id="SULI01000024">
    <property type="protein sequence ID" value="TKZ17253.1"/>
    <property type="molecule type" value="Genomic_DNA"/>
</dbReference>
<evidence type="ECO:0000313" key="2">
    <source>
        <dbReference type="Proteomes" id="UP000306575"/>
    </source>
</evidence>
<name>A0A4U7MWB7_9RHOB</name>